<evidence type="ECO:0000313" key="3">
    <source>
        <dbReference type="Proteomes" id="UP001285441"/>
    </source>
</evidence>
<reference evidence="2" key="2">
    <citation type="submission" date="2023-06" db="EMBL/GenBank/DDBJ databases">
        <authorList>
            <consortium name="Lawrence Berkeley National Laboratory"/>
            <person name="Haridas S."/>
            <person name="Hensen N."/>
            <person name="Bonometti L."/>
            <person name="Westerberg I."/>
            <person name="Brannstrom I.O."/>
            <person name="Guillou S."/>
            <person name="Cros-Aarteil S."/>
            <person name="Calhoun S."/>
            <person name="Kuo A."/>
            <person name="Mondo S."/>
            <person name="Pangilinan J."/>
            <person name="Riley R."/>
            <person name="LaButti K."/>
            <person name="Andreopoulos B."/>
            <person name="Lipzen A."/>
            <person name="Chen C."/>
            <person name="Yanf M."/>
            <person name="Daum C."/>
            <person name="Ng V."/>
            <person name="Clum A."/>
            <person name="Steindorff A."/>
            <person name="Ohm R."/>
            <person name="Martin F."/>
            <person name="Silar P."/>
            <person name="Natvig D."/>
            <person name="Lalanne C."/>
            <person name="Gautier V."/>
            <person name="Ament-velasquez S.L."/>
            <person name="Kruys A."/>
            <person name="Hutchinson M.I."/>
            <person name="Powell A.J."/>
            <person name="Barry K."/>
            <person name="Miller A.N."/>
            <person name="Grigoriev I.V."/>
            <person name="Debuchy R."/>
            <person name="Gladieux P."/>
            <person name="Thoren M.H."/>
            <person name="Johannesson H."/>
        </authorList>
    </citation>
    <scope>NUCLEOTIDE SEQUENCE</scope>
    <source>
        <strain evidence="2">CBS 232.78</strain>
    </source>
</reference>
<dbReference type="EMBL" id="JAULSW010000004">
    <property type="protein sequence ID" value="KAK3386093.1"/>
    <property type="molecule type" value="Genomic_DNA"/>
</dbReference>
<comment type="caution">
    <text evidence="2">The sequence shown here is derived from an EMBL/GenBank/DDBJ whole genome shotgun (WGS) entry which is preliminary data.</text>
</comment>
<feature type="compositionally biased region" description="Basic and acidic residues" evidence="1">
    <location>
        <begin position="228"/>
        <end position="242"/>
    </location>
</feature>
<keyword evidence="3" id="KW-1185">Reference proteome</keyword>
<proteinExistence type="predicted"/>
<dbReference type="AlphaFoldDB" id="A0AAE0U047"/>
<name>A0AAE0U047_9PEZI</name>
<dbReference type="Proteomes" id="UP001285441">
    <property type="component" value="Unassembled WGS sequence"/>
</dbReference>
<reference evidence="2" key="1">
    <citation type="journal article" date="2023" name="Mol. Phylogenet. Evol.">
        <title>Genome-scale phylogeny and comparative genomics of the fungal order Sordariales.</title>
        <authorList>
            <person name="Hensen N."/>
            <person name="Bonometti L."/>
            <person name="Westerberg I."/>
            <person name="Brannstrom I.O."/>
            <person name="Guillou S."/>
            <person name="Cros-Aarteil S."/>
            <person name="Calhoun S."/>
            <person name="Haridas S."/>
            <person name="Kuo A."/>
            <person name="Mondo S."/>
            <person name="Pangilinan J."/>
            <person name="Riley R."/>
            <person name="LaButti K."/>
            <person name="Andreopoulos B."/>
            <person name="Lipzen A."/>
            <person name="Chen C."/>
            <person name="Yan M."/>
            <person name="Daum C."/>
            <person name="Ng V."/>
            <person name="Clum A."/>
            <person name="Steindorff A."/>
            <person name="Ohm R.A."/>
            <person name="Martin F."/>
            <person name="Silar P."/>
            <person name="Natvig D.O."/>
            <person name="Lalanne C."/>
            <person name="Gautier V."/>
            <person name="Ament-Velasquez S.L."/>
            <person name="Kruys A."/>
            <person name="Hutchinson M.I."/>
            <person name="Powell A.J."/>
            <person name="Barry K."/>
            <person name="Miller A.N."/>
            <person name="Grigoriev I.V."/>
            <person name="Debuchy R."/>
            <person name="Gladieux P."/>
            <person name="Hiltunen Thoren M."/>
            <person name="Johannesson H."/>
        </authorList>
    </citation>
    <scope>NUCLEOTIDE SEQUENCE</scope>
    <source>
        <strain evidence="2">CBS 232.78</strain>
    </source>
</reference>
<gene>
    <name evidence="2" type="ORF">B0H63DRAFT_523414</name>
</gene>
<feature type="region of interest" description="Disordered" evidence="1">
    <location>
        <begin position="218"/>
        <end position="242"/>
    </location>
</feature>
<accession>A0AAE0U047</accession>
<protein>
    <submittedName>
        <fullName evidence="2">Uncharacterized protein</fullName>
    </submittedName>
</protein>
<organism evidence="2 3">
    <name type="scientific">Podospora didyma</name>
    <dbReference type="NCBI Taxonomy" id="330526"/>
    <lineage>
        <taxon>Eukaryota</taxon>
        <taxon>Fungi</taxon>
        <taxon>Dikarya</taxon>
        <taxon>Ascomycota</taxon>
        <taxon>Pezizomycotina</taxon>
        <taxon>Sordariomycetes</taxon>
        <taxon>Sordariomycetidae</taxon>
        <taxon>Sordariales</taxon>
        <taxon>Podosporaceae</taxon>
        <taxon>Podospora</taxon>
    </lineage>
</organism>
<sequence length="242" mass="27776">MPHDSTKTSKLSAMRRNLYWRTILNKPINPTKITKRLNLVRLSKLAKDAKRPPLNPPFWPFIKGFRFGSVGHGYQYGPRDKTVMFLNHINQMDFLGYRPPNGLCEPTEHAKQSVEAAADILVIRCINARLAFNNEISPMEGKGVIDEKDEWGTQFRITADVAEDSKYDAEDEDSGDDFGGCDMAMNTKFMMLKALRRKPRKKEIKRNAKAVRMLSIKFGTATKHKPIPKRDRPSARRQQKQD</sequence>
<evidence type="ECO:0000256" key="1">
    <source>
        <dbReference type="SAM" id="MobiDB-lite"/>
    </source>
</evidence>
<evidence type="ECO:0000313" key="2">
    <source>
        <dbReference type="EMBL" id="KAK3386093.1"/>
    </source>
</evidence>